<reference evidence="3" key="1">
    <citation type="journal article" date="2016" name="Nature">
        <title>The genome of the seagrass Zostera marina reveals angiosperm adaptation to the sea.</title>
        <authorList>
            <person name="Olsen J.L."/>
            <person name="Rouze P."/>
            <person name="Verhelst B."/>
            <person name="Lin Y.-C."/>
            <person name="Bayer T."/>
            <person name="Collen J."/>
            <person name="Dattolo E."/>
            <person name="De Paoli E."/>
            <person name="Dittami S."/>
            <person name="Maumus F."/>
            <person name="Michel G."/>
            <person name="Kersting A."/>
            <person name="Lauritano C."/>
            <person name="Lohaus R."/>
            <person name="Toepel M."/>
            <person name="Tonon T."/>
            <person name="Vanneste K."/>
            <person name="Amirebrahimi M."/>
            <person name="Brakel J."/>
            <person name="Bostroem C."/>
            <person name="Chovatia M."/>
            <person name="Grimwood J."/>
            <person name="Jenkins J.W."/>
            <person name="Jueterbock A."/>
            <person name="Mraz A."/>
            <person name="Stam W.T."/>
            <person name="Tice H."/>
            <person name="Bornberg-Bauer E."/>
            <person name="Green P.J."/>
            <person name="Pearson G.A."/>
            <person name="Procaccini G."/>
            <person name="Duarte C.M."/>
            <person name="Schmutz J."/>
            <person name="Reusch T.B.H."/>
            <person name="Van de Peer Y."/>
        </authorList>
    </citation>
    <scope>NUCLEOTIDE SEQUENCE [LARGE SCALE GENOMIC DNA]</scope>
    <source>
        <strain evidence="3">cv. Finnish</strain>
    </source>
</reference>
<dbReference type="AlphaFoldDB" id="A0A0K9NKP6"/>
<keyword evidence="3" id="KW-1185">Reference proteome</keyword>
<accession>A0A0K9NKP6</accession>
<dbReference type="Pfam" id="PF12937">
    <property type="entry name" value="F-box-like"/>
    <property type="match status" value="1"/>
</dbReference>
<evidence type="ECO:0000313" key="3">
    <source>
        <dbReference type="Proteomes" id="UP000036987"/>
    </source>
</evidence>
<dbReference type="OrthoDB" id="2095648at2759"/>
<gene>
    <name evidence="2" type="ORF">ZOSMA_87G01010</name>
</gene>
<dbReference type="Proteomes" id="UP000036987">
    <property type="component" value="Unassembled WGS sequence"/>
</dbReference>
<protein>
    <recommendedName>
        <fullName evidence="1">F-box domain-containing protein</fullName>
    </recommendedName>
</protein>
<dbReference type="PANTHER" id="PTHR38926:SF2">
    <property type="entry name" value="F-BOX_LRR-REPEAT PROTEIN 21-RELATED"/>
    <property type="match status" value="1"/>
</dbReference>
<dbReference type="PANTHER" id="PTHR38926">
    <property type="entry name" value="F-BOX DOMAIN CONTAINING PROTEIN, EXPRESSED"/>
    <property type="match status" value="1"/>
</dbReference>
<dbReference type="InterPro" id="IPR001810">
    <property type="entry name" value="F-box_dom"/>
</dbReference>
<dbReference type="STRING" id="29655.A0A0K9NKP6"/>
<dbReference type="InterPro" id="IPR036047">
    <property type="entry name" value="F-box-like_dom_sf"/>
</dbReference>
<dbReference type="SMART" id="SM00256">
    <property type="entry name" value="FBOX"/>
    <property type="match status" value="1"/>
</dbReference>
<dbReference type="SUPFAM" id="SSF52047">
    <property type="entry name" value="RNI-like"/>
    <property type="match status" value="1"/>
</dbReference>
<dbReference type="SUPFAM" id="SSF81383">
    <property type="entry name" value="F-box domain"/>
    <property type="match status" value="1"/>
</dbReference>
<dbReference type="PROSITE" id="PS50181">
    <property type="entry name" value="FBOX"/>
    <property type="match status" value="1"/>
</dbReference>
<name>A0A0K9NKP6_ZOSMR</name>
<sequence length="420" mass="48451">MSENDFSEACNAFLALEVLDVSECSLYLNRYSIETIGDACENLKAFGYRNGRLRGRANNSQAFYIAYSMYDMQKLKMVEVQLSDKGLLEILDQCPGLEIIYIQNCRHRMIGENLKSKLDKVQVKYYNYLINISSFSNLGMDDPDFRDWADLSWDVLREIFDRIDTVCLFVSVQSVCRQWRKLAQEPRLWRRLHLRGDLFPGCNLKNIGLSSFDRSAGCLEEFVVKDLYSTDVLLKVIAERKSKATGLKVLVLEGYCGRVIEDDLIEACYSFPALEVLDVSDCSLSLQSLHLLSIGNVSTRLDLKAFSFRNSRVRGRANNSQALFIADMHHLQKLKMVEDRLDDYGLHVILDQCPNLKIIYIRNCRHLLIGVSLQTKLEKVQLKYYNYLVNMFVDYDADYNIHGVSDDTYYSDYSNSDSDY</sequence>
<feature type="domain" description="F-box" evidence="1">
    <location>
        <begin position="145"/>
        <end position="192"/>
    </location>
</feature>
<dbReference type="InterPro" id="IPR032675">
    <property type="entry name" value="LRR_dom_sf"/>
</dbReference>
<organism evidence="2 3">
    <name type="scientific">Zostera marina</name>
    <name type="common">Eelgrass</name>
    <dbReference type="NCBI Taxonomy" id="29655"/>
    <lineage>
        <taxon>Eukaryota</taxon>
        <taxon>Viridiplantae</taxon>
        <taxon>Streptophyta</taxon>
        <taxon>Embryophyta</taxon>
        <taxon>Tracheophyta</taxon>
        <taxon>Spermatophyta</taxon>
        <taxon>Magnoliopsida</taxon>
        <taxon>Liliopsida</taxon>
        <taxon>Zosteraceae</taxon>
        <taxon>Zostera</taxon>
    </lineage>
</organism>
<dbReference type="Gene3D" id="3.80.10.10">
    <property type="entry name" value="Ribonuclease Inhibitor"/>
    <property type="match status" value="2"/>
</dbReference>
<comment type="caution">
    <text evidence="2">The sequence shown here is derived from an EMBL/GenBank/DDBJ whole genome shotgun (WGS) entry which is preliminary data.</text>
</comment>
<proteinExistence type="predicted"/>
<dbReference type="GO" id="GO:1905761">
    <property type="term" value="F:SCF ubiquitin ligase complex binding"/>
    <property type="evidence" value="ECO:0000318"/>
    <property type="project" value="GO_Central"/>
</dbReference>
<dbReference type="EMBL" id="LFYR01002091">
    <property type="protein sequence ID" value="KMZ57354.1"/>
    <property type="molecule type" value="Genomic_DNA"/>
</dbReference>
<evidence type="ECO:0000259" key="1">
    <source>
        <dbReference type="PROSITE" id="PS50181"/>
    </source>
</evidence>
<dbReference type="Gene3D" id="1.20.1280.50">
    <property type="match status" value="1"/>
</dbReference>
<evidence type="ECO:0000313" key="2">
    <source>
        <dbReference type="EMBL" id="KMZ57354.1"/>
    </source>
</evidence>